<gene>
    <name evidence="3" type="ORF">EW146_g7291</name>
</gene>
<feature type="region of interest" description="Disordered" evidence="1">
    <location>
        <begin position="359"/>
        <end position="399"/>
    </location>
</feature>
<dbReference type="InterPro" id="IPR013320">
    <property type="entry name" value="ConA-like_dom_sf"/>
</dbReference>
<feature type="chain" id="PRO_5020895727" description="GH16 domain-containing protein" evidence="2">
    <location>
        <begin position="22"/>
        <end position="431"/>
    </location>
</feature>
<organism evidence="3 4">
    <name type="scientific">Bondarzewia mesenterica</name>
    <dbReference type="NCBI Taxonomy" id="1095465"/>
    <lineage>
        <taxon>Eukaryota</taxon>
        <taxon>Fungi</taxon>
        <taxon>Dikarya</taxon>
        <taxon>Basidiomycota</taxon>
        <taxon>Agaricomycotina</taxon>
        <taxon>Agaricomycetes</taxon>
        <taxon>Russulales</taxon>
        <taxon>Bondarzewiaceae</taxon>
        <taxon>Bondarzewia</taxon>
    </lineage>
</organism>
<dbReference type="PANTHER" id="PTHR10963:SF24">
    <property type="entry name" value="GLYCOSIDASE C21B10.07-RELATED"/>
    <property type="match status" value="1"/>
</dbReference>
<keyword evidence="4" id="KW-1185">Reference proteome</keyword>
<dbReference type="OrthoDB" id="192832at2759"/>
<accession>A0A4S4LN08</accession>
<evidence type="ECO:0000256" key="1">
    <source>
        <dbReference type="SAM" id="MobiDB-lite"/>
    </source>
</evidence>
<dbReference type="SUPFAM" id="SSF49899">
    <property type="entry name" value="Concanavalin A-like lectins/glucanases"/>
    <property type="match status" value="1"/>
</dbReference>
<dbReference type="Gene3D" id="2.60.120.200">
    <property type="match status" value="1"/>
</dbReference>
<evidence type="ECO:0008006" key="5">
    <source>
        <dbReference type="Google" id="ProtNLM"/>
    </source>
</evidence>
<name>A0A4S4LN08_9AGAM</name>
<reference evidence="3 4" key="1">
    <citation type="submission" date="2019-02" db="EMBL/GenBank/DDBJ databases">
        <title>Genome sequencing of the rare red list fungi Bondarzewia mesenterica.</title>
        <authorList>
            <person name="Buettner E."/>
            <person name="Kellner H."/>
        </authorList>
    </citation>
    <scope>NUCLEOTIDE SEQUENCE [LARGE SCALE GENOMIC DNA]</scope>
    <source>
        <strain evidence="3 4">DSM 108281</strain>
    </source>
</reference>
<sequence length="431" mass="45491">MLLISNPICALVLALPAVVRASASYNLVKEYAGPTFFDDWSFYGKRAYSQGSKLSRRCRLVACRAVCSFLTAEQAKEQQLAYVNGAGNAIMKVDNKTVVPWNDKRNTIRIASNNTYGVGNVWVADMLHVPYGCSVWPSFWSQALNWPTGGEIDTFEGVNQVTRNQFALHTDPVYPPFALVCCSRMADVYENAGMHCDQSSCVVTNPSLKSYGAGFASAGGGVFVTEFAQSAISIWFFSRSDVPQSLQGNVSSVDTSKLGTPSRITPQRHVHSPSSSRLSNSFSKSPCAESLVCSPSPVLFRLVKITHIKSSGNGPNGTIFAETCPGVCYNDWVLGSPSNYDNAYFEVQYVRMYGASSSGSGSSSSGSSFSGASSSRASSPSATSSARGAASSSSGSASGGSTSAADLLASPMTTVAVMLLGGTASLLMALL</sequence>
<comment type="caution">
    <text evidence="3">The sequence shown here is derived from an EMBL/GenBank/DDBJ whole genome shotgun (WGS) entry which is preliminary data.</text>
</comment>
<protein>
    <recommendedName>
        <fullName evidence="5">GH16 domain-containing protein</fullName>
    </recommendedName>
</protein>
<proteinExistence type="predicted"/>
<feature type="region of interest" description="Disordered" evidence="1">
    <location>
        <begin position="252"/>
        <end position="281"/>
    </location>
</feature>
<feature type="compositionally biased region" description="Low complexity" evidence="1">
    <location>
        <begin position="272"/>
        <end position="281"/>
    </location>
</feature>
<feature type="signal peptide" evidence="2">
    <location>
        <begin position="1"/>
        <end position="21"/>
    </location>
</feature>
<evidence type="ECO:0000313" key="3">
    <source>
        <dbReference type="EMBL" id="THH12868.1"/>
    </source>
</evidence>
<keyword evidence="2" id="KW-0732">Signal</keyword>
<dbReference type="InterPro" id="IPR050546">
    <property type="entry name" value="Glycosyl_Hydrlase_16"/>
</dbReference>
<evidence type="ECO:0000256" key="2">
    <source>
        <dbReference type="SAM" id="SignalP"/>
    </source>
</evidence>
<dbReference type="GO" id="GO:0009251">
    <property type="term" value="P:glucan catabolic process"/>
    <property type="evidence" value="ECO:0007669"/>
    <property type="project" value="TreeGrafter"/>
</dbReference>
<feature type="compositionally biased region" description="Polar residues" evidence="1">
    <location>
        <begin position="252"/>
        <end position="265"/>
    </location>
</feature>
<dbReference type="PANTHER" id="PTHR10963">
    <property type="entry name" value="GLYCOSYL HYDROLASE-RELATED"/>
    <property type="match status" value="1"/>
</dbReference>
<dbReference type="EMBL" id="SGPL01000408">
    <property type="protein sequence ID" value="THH12868.1"/>
    <property type="molecule type" value="Genomic_DNA"/>
</dbReference>
<dbReference type="Proteomes" id="UP000310158">
    <property type="component" value="Unassembled WGS sequence"/>
</dbReference>
<dbReference type="AlphaFoldDB" id="A0A4S4LN08"/>
<dbReference type="Pfam" id="PF26113">
    <property type="entry name" value="GH16_XgeA"/>
    <property type="match status" value="1"/>
</dbReference>
<evidence type="ECO:0000313" key="4">
    <source>
        <dbReference type="Proteomes" id="UP000310158"/>
    </source>
</evidence>